<proteinExistence type="predicted"/>
<dbReference type="AlphaFoldDB" id="A0A9P7GIU8"/>
<dbReference type="EMBL" id="JABCKI010001192">
    <property type="protein sequence ID" value="KAG5649308.1"/>
    <property type="molecule type" value="Genomic_DNA"/>
</dbReference>
<gene>
    <name evidence="1" type="ORF">H0H81_004697</name>
</gene>
<reference evidence="1" key="1">
    <citation type="submission" date="2021-02" db="EMBL/GenBank/DDBJ databases">
        <authorList>
            <person name="Nieuwenhuis M."/>
            <person name="Van De Peppel L.J.J."/>
        </authorList>
    </citation>
    <scope>NUCLEOTIDE SEQUENCE</scope>
    <source>
        <strain evidence="1">D49</strain>
    </source>
</reference>
<sequence length="95" mass="10426">QWMRLHHRAHNASVMMDKAQALALAGFTAATAHASFLLPPGFKTASAPFKTNSQDELTRLHAMLHLATATANARSSLKRNKDMFHLNNGNEVFGI</sequence>
<protein>
    <submittedName>
        <fullName evidence="1">Uncharacterized protein</fullName>
    </submittedName>
</protein>
<name>A0A9P7GIU8_9AGAR</name>
<evidence type="ECO:0000313" key="2">
    <source>
        <dbReference type="Proteomes" id="UP000717328"/>
    </source>
</evidence>
<evidence type="ECO:0000313" key="1">
    <source>
        <dbReference type="EMBL" id="KAG5649308.1"/>
    </source>
</evidence>
<dbReference type="Proteomes" id="UP000717328">
    <property type="component" value="Unassembled WGS sequence"/>
</dbReference>
<organism evidence="1 2">
    <name type="scientific">Sphagnurus paluster</name>
    <dbReference type="NCBI Taxonomy" id="117069"/>
    <lineage>
        <taxon>Eukaryota</taxon>
        <taxon>Fungi</taxon>
        <taxon>Dikarya</taxon>
        <taxon>Basidiomycota</taxon>
        <taxon>Agaricomycotina</taxon>
        <taxon>Agaricomycetes</taxon>
        <taxon>Agaricomycetidae</taxon>
        <taxon>Agaricales</taxon>
        <taxon>Tricholomatineae</taxon>
        <taxon>Lyophyllaceae</taxon>
        <taxon>Sphagnurus</taxon>
    </lineage>
</organism>
<reference evidence="1" key="2">
    <citation type="submission" date="2021-10" db="EMBL/GenBank/DDBJ databases">
        <title>Phylogenomics reveals ancestral predisposition of the termite-cultivated fungus Termitomyces towards a domesticated lifestyle.</title>
        <authorList>
            <person name="Auxier B."/>
            <person name="Grum-Grzhimaylo A."/>
            <person name="Cardenas M.E."/>
            <person name="Lodge J.D."/>
            <person name="Laessoe T."/>
            <person name="Pedersen O."/>
            <person name="Smith M.E."/>
            <person name="Kuyper T.W."/>
            <person name="Franco-Molano E.A."/>
            <person name="Baroni T.J."/>
            <person name="Aanen D.K."/>
        </authorList>
    </citation>
    <scope>NUCLEOTIDE SEQUENCE</scope>
    <source>
        <strain evidence="1">D49</strain>
    </source>
</reference>
<feature type="non-terminal residue" evidence="1">
    <location>
        <position position="1"/>
    </location>
</feature>
<feature type="non-terminal residue" evidence="1">
    <location>
        <position position="95"/>
    </location>
</feature>
<comment type="caution">
    <text evidence="1">The sequence shown here is derived from an EMBL/GenBank/DDBJ whole genome shotgun (WGS) entry which is preliminary data.</text>
</comment>
<accession>A0A9P7GIU8</accession>
<keyword evidence="2" id="KW-1185">Reference proteome</keyword>